<protein>
    <submittedName>
        <fullName evidence="2">Uncharacterized protein</fullName>
    </submittedName>
</protein>
<keyword evidence="1" id="KW-0472">Membrane</keyword>
<reference evidence="2" key="1">
    <citation type="journal article" date="2014" name="Front. Microbiol.">
        <title>High frequency of phylogenetically diverse reductive dehalogenase-homologous genes in deep subseafloor sedimentary metagenomes.</title>
        <authorList>
            <person name="Kawai M."/>
            <person name="Futagami T."/>
            <person name="Toyoda A."/>
            <person name="Takaki Y."/>
            <person name="Nishi S."/>
            <person name="Hori S."/>
            <person name="Arai W."/>
            <person name="Tsubouchi T."/>
            <person name="Morono Y."/>
            <person name="Uchiyama I."/>
            <person name="Ito T."/>
            <person name="Fujiyama A."/>
            <person name="Inagaki F."/>
            <person name="Takami H."/>
        </authorList>
    </citation>
    <scope>NUCLEOTIDE SEQUENCE</scope>
    <source>
        <strain evidence="2">Expedition CK06-06</strain>
    </source>
</reference>
<evidence type="ECO:0000313" key="2">
    <source>
        <dbReference type="EMBL" id="GAH62132.1"/>
    </source>
</evidence>
<feature type="transmembrane region" description="Helical" evidence="1">
    <location>
        <begin position="12"/>
        <end position="32"/>
    </location>
</feature>
<gene>
    <name evidence="2" type="ORF">S03H2_51756</name>
</gene>
<evidence type="ECO:0000256" key="1">
    <source>
        <dbReference type="SAM" id="Phobius"/>
    </source>
</evidence>
<dbReference type="EMBL" id="BARU01032852">
    <property type="protein sequence ID" value="GAH62132.1"/>
    <property type="molecule type" value="Genomic_DNA"/>
</dbReference>
<feature type="non-terminal residue" evidence="2">
    <location>
        <position position="1"/>
    </location>
</feature>
<accession>X1GY92</accession>
<keyword evidence="1" id="KW-1133">Transmembrane helix</keyword>
<organism evidence="2">
    <name type="scientific">marine sediment metagenome</name>
    <dbReference type="NCBI Taxonomy" id="412755"/>
    <lineage>
        <taxon>unclassified sequences</taxon>
        <taxon>metagenomes</taxon>
        <taxon>ecological metagenomes</taxon>
    </lineage>
</organism>
<keyword evidence="1" id="KW-0812">Transmembrane</keyword>
<comment type="caution">
    <text evidence="2">The sequence shown here is derived from an EMBL/GenBank/DDBJ whole genome shotgun (WGS) entry which is preliminary data.</text>
</comment>
<name>X1GY92_9ZZZZ</name>
<dbReference type="AlphaFoldDB" id="X1GY92"/>
<proteinExistence type="predicted"/>
<sequence>GITYMAVFKQNGTVLMTICAAIGAIIGGIVGYKYKKE</sequence>